<organism evidence="1">
    <name type="scientific">viral metagenome</name>
    <dbReference type="NCBI Taxonomy" id="1070528"/>
    <lineage>
        <taxon>unclassified sequences</taxon>
        <taxon>metagenomes</taxon>
        <taxon>organismal metagenomes</taxon>
    </lineage>
</organism>
<dbReference type="AlphaFoldDB" id="A0A6C0B9U7"/>
<name>A0A6C0B9U7_9ZZZZ</name>
<proteinExistence type="predicted"/>
<dbReference type="EMBL" id="MN739104">
    <property type="protein sequence ID" value="QHS89015.1"/>
    <property type="molecule type" value="Genomic_DNA"/>
</dbReference>
<accession>A0A6C0B9U7</accession>
<protein>
    <submittedName>
        <fullName evidence="1">Uncharacterized protein</fullName>
    </submittedName>
</protein>
<reference evidence="1" key="1">
    <citation type="journal article" date="2020" name="Nature">
        <title>Giant virus diversity and host interactions through global metagenomics.</title>
        <authorList>
            <person name="Schulz F."/>
            <person name="Roux S."/>
            <person name="Paez-Espino D."/>
            <person name="Jungbluth S."/>
            <person name="Walsh D.A."/>
            <person name="Denef V.J."/>
            <person name="McMahon K.D."/>
            <person name="Konstantinidis K.T."/>
            <person name="Eloe-Fadrosh E.A."/>
            <person name="Kyrpides N.C."/>
            <person name="Woyke T."/>
        </authorList>
    </citation>
    <scope>NUCLEOTIDE SEQUENCE</scope>
    <source>
        <strain evidence="1">GVMAG-M-3300010158-59</strain>
    </source>
</reference>
<sequence>MNFDLNLGNYKTSELEEIFDLPQNYDETILKRKADVLREKIESDQKTDRTIKIRTLEFLLQAKNFLLEGRKKMLSDIKLEQNIYHTDLELKGSAIFAENGSQFIIDRSANSTPYNVSFPGDTFPGVINPLKKRTIIKNLNIDTRFRDNYFTSSATNFHFDLPYKFSSVTLMHLTSFQFVQSYYAISACLNNNSFSLQLLDPFGNLEGDPYFISVPDGNYTGQNLMTVINTAIGLLDNDSLKNVYFSLNESPGPNGNKKVTIGIKPGYLGAPFTFSVNFILDQTASISFVPLQQKFGWILGFRLPVYTGLNSYTSESVLDISGPKYIYLVVDDFNNNVNENFFSAFTASMLNKNILARIAVPPNIGAPYITFDLTSSGSFSTPRTYFGPVDIQKMQIQLLDEYGRFLNLNGTDYSFVLALTTAYDI</sequence>
<evidence type="ECO:0000313" key="1">
    <source>
        <dbReference type="EMBL" id="QHS89015.1"/>
    </source>
</evidence>